<evidence type="ECO:0000313" key="5">
    <source>
        <dbReference type="Proteomes" id="UP000199503"/>
    </source>
</evidence>
<evidence type="ECO:0000256" key="2">
    <source>
        <dbReference type="ARBA" id="ARBA00022840"/>
    </source>
</evidence>
<dbReference type="PANTHER" id="PTHR16305:SF35">
    <property type="entry name" value="TRANSCRIPTIONAL ACTIVATOR DOMAIN"/>
    <property type="match status" value="1"/>
</dbReference>
<dbReference type="Gene3D" id="3.40.50.300">
    <property type="entry name" value="P-loop containing nucleotide triphosphate hydrolases"/>
    <property type="match status" value="1"/>
</dbReference>
<dbReference type="SMART" id="SM00382">
    <property type="entry name" value="AAA"/>
    <property type="match status" value="1"/>
</dbReference>
<dbReference type="CDD" id="cd06170">
    <property type="entry name" value="LuxR_C_like"/>
    <property type="match status" value="1"/>
</dbReference>
<dbReference type="SUPFAM" id="SSF48452">
    <property type="entry name" value="TPR-like"/>
    <property type="match status" value="2"/>
</dbReference>
<proteinExistence type="predicted"/>
<dbReference type="InterPro" id="IPR016032">
    <property type="entry name" value="Sig_transdc_resp-reg_C-effctor"/>
</dbReference>
<dbReference type="InterPro" id="IPR027417">
    <property type="entry name" value="P-loop_NTPase"/>
</dbReference>
<dbReference type="RefSeq" id="WP_177230203.1">
    <property type="nucleotide sequence ID" value="NZ_FOFV01000028.1"/>
</dbReference>
<evidence type="ECO:0000313" key="4">
    <source>
        <dbReference type="EMBL" id="SES41560.1"/>
    </source>
</evidence>
<dbReference type="EMBL" id="FOFV01000028">
    <property type="protein sequence ID" value="SES41560.1"/>
    <property type="molecule type" value="Genomic_DNA"/>
</dbReference>
<dbReference type="Pfam" id="PF00196">
    <property type="entry name" value="GerE"/>
    <property type="match status" value="1"/>
</dbReference>
<dbReference type="AlphaFoldDB" id="A0A1H9X5Z0"/>
<dbReference type="SUPFAM" id="SSF46894">
    <property type="entry name" value="C-terminal effector domain of the bipartite response regulators"/>
    <property type="match status" value="1"/>
</dbReference>
<keyword evidence="2" id="KW-0067">ATP-binding</keyword>
<dbReference type="Proteomes" id="UP000199503">
    <property type="component" value="Unassembled WGS sequence"/>
</dbReference>
<sequence length="944" mass="100008">MSSAVGEKSAIRRGLVGRECESAAALRRVETAVSGAGRLLLVQGPAGIGKSALLRDVLDRADLGPGATVLRADCRPSTRDTPYGAVRELLAPLDLLEPVATRPALLHSGARWAVPALAPPSDGGVERGSSSTYAVMHGLYWLAVNIMASGPLVLAIDDAHQADLRSLHWLGYLLRRTQDMPLCVVLTTRTPAPDPVAGLAAQDDAAVLDLGPLPAEAIDRLVGDALGEEPDPGFLAECRRLSGGNPLVLSQVLAQLTDFPASDRSRLVADLDVVAASVAGRLAAHPEHVTRVARAVAVLETGDTELVAALSGVPTTAVDSAVTLLRADELLTREGDQFVHELVRDGVLAAMPDSEVVHTRALAARLLDDAGRAPEVVAAHLLLLPRIDAPWMRNVLSAAADDAARRGDPDAGVRCLARLVDVDPGDPVLRARLAALLAHGEPLIALTHLRKALGLTTNPRLRAHIAVQLGSVALAVQQTPSAVEVLESALEALEAELGPDPEPGDAELAHRVRAVLLLCGMDKKDTVRQIQHRAGAMAEPRGDTPAERQLLAMLAVVDAVAGRSAEQAAHRARRSLVLDEADGDGWTAFAAAMVLDLVGELHDAVAAMDRVIARSREDGAAWTHCLGLSSRALMLCNAGEFAEAAVDAQLALESARQESWHGRTVQPAVGVAQALVHQGEARRALDLLVSVSRPDLDDFLVENHHFRLARASAHAALDDVEKALEDLLWCGRSLADAGAANPLFVPWWSEAALLLADHGRVAEATRLVDHGEELTERWNVPKARGLVLLTRAAVCGPETAAGLLLESVEVLDVPCARYDLHRAEHRLGRVLIELDDLRGAREHLRRAVDLATRCGATTAASRSRALLVRAGGRMRHTALTRADVLTGSERRVAGLAAAGATNREIAEALFVTPRTVEVHLTKAYRKLGISGRSELTLALTEPGG</sequence>
<dbReference type="InterPro" id="IPR011990">
    <property type="entry name" value="TPR-like_helical_dom_sf"/>
</dbReference>
<reference evidence="5" key="1">
    <citation type="submission" date="2016-10" db="EMBL/GenBank/DDBJ databases">
        <authorList>
            <person name="Varghese N."/>
            <person name="Submissions S."/>
        </authorList>
    </citation>
    <scope>NUCLEOTIDE SEQUENCE [LARGE SCALE GENOMIC DNA]</scope>
    <source>
        <strain evidence="5">DSM 44437</strain>
    </source>
</reference>
<feature type="domain" description="HTH luxR-type" evidence="3">
    <location>
        <begin position="878"/>
        <end position="943"/>
    </location>
</feature>
<evidence type="ECO:0000256" key="1">
    <source>
        <dbReference type="ARBA" id="ARBA00022741"/>
    </source>
</evidence>
<dbReference type="PROSITE" id="PS50043">
    <property type="entry name" value="HTH_LUXR_2"/>
    <property type="match status" value="1"/>
</dbReference>
<keyword evidence="1" id="KW-0547">Nucleotide-binding</keyword>
<dbReference type="GO" id="GO:0005737">
    <property type="term" value="C:cytoplasm"/>
    <property type="evidence" value="ECO:0007669"/>
    <property type="project" value="TreeGrafter"/>
</dbReference>
<dbReference type="GO" id="GO:0005524">
    <property type="term" value="F:ATP binding"/>
    <property type="evidence" value="ECO:0007669"/>
    <property type="project" value="UniProtKB-KW"/>
</dbReference>
<name>A0A1H9X5Z0_9PSEU</name>
<dbReference type="STRING" id="65499.SAMN04488000_12819"/>
<dbReference type="InterPro" id="IPR003593">
    <property type="entry name" value="AAA+_ATPase"/>
</dbReference>
<dbReference type="InterPro" id="IPR000792">
    <property type="entry name" value="Tscrpt_reg_LuxR_C"/>
</dbReference>
<dbReference type="SMART" id="SM00421">
    <property type="entry name" value="HTH_LUXR"/>
    <property type="match status" value="1"/>
</dbReference>
<organism evidence="4 5">
    <name type="scientific">Lentzea albida</name>
    <dbReference type="NCBI Taxonomy" id="65499"/>
    <lineage>
        <taxon>Bacteria</taxon>
        <taxon>Bacillati</taxon>
        <taxon>Actinomycetota</taxon>
        <taxon>Actinomycetes</taxon>
        <taxon>Pseudonocardiales</taxon>
        <taxon>Pseudonocardiaceae</taxon>
        <taxon>Lentzea</taxon>
    </lineage>
</organism>
<evidence type="ECO:0000259" key="3">
    <source>
        <dbReference type="PROSITE" id="PS50043"/>
    </source>
</evidence>
<dbReference type="GO" id="GO:0004016">
    <property type="term" value="F:adenylate cyclase activity"/>
    <property type="evidence" value="ECO:0007669"/>
    <property type="project" value="TreeGrafter"/>
</dbReference>
<dbReference type="GO" id="GO:0003677">
    <property type="term" value="F:DNA binding"/>
    <property type="evidence" value="ECO:0007669"/>
    <property type="project" value="InterPro"/>
</dbReference>
<dbReference type="Gene3D" id="1.10.10.10">
    <property type="entry name" value="Winged helix-like DNA-binding domain superfamily/Winged helix DNA-binding domain"/>
    <property type="match status" value="1"/>
</dbReference>
<keyword evidence="5" id="KW-1185">Reference proteome</keyword>
<dbReference type="InterPro" id="IPR041664">
    <property type="entry name" value="AAA_16"/>
</dbReference>
<protein>
    <submittedName>
        <fullName evidence="4">Tetratricopeptide repeat-containing protein</fullName>
    </submittedName>
</protein>
<dbReference type="PANTHER" id="PTHR16305">
    <property type="entry name" value="TESTICULAR SOLUBLE ADENYLYL CYCLASE"/>
    <property type="match status" value="1"/>
</dbReference>
<dbReference type="InterPro" id="IPR036388">
    <property type="entry name" value="WH-like_DNA-bd_sf"/>
</dbReference>
<dbReference type="SUPFAM" id="SSF52540">
    <property type="entry name" value="P-loop containing nucleoside triphosphate hydrolases"/>
    <property type="match status" value="1"/>
</dbReference>
<accession>A0A1H9X5Z0</accession>
<dbReference type="Pfam" id="PF13191">
    <property type="entry name" value="AAA_16"/>
    <property type="match status" value="1"/>
</dbReference>
<dbReference type="PRINTS" id="PR00038">
    <property type="entry name" value="HTHLUXR"/>
</dbReference>
<dbReference type="Gene3D" id="1.25.40.10">
    <property type="entry name" value="Tetratricopeptide repeat domain"/>
    <property type="match status" value="2"/>
</dbReference>
<gene>
    <name evidence="4" type="ORF">SAMN04488000_12819</name>
</gene>
<dbReference type="GO" id="GO:0006355">
    <property type="term" value="P:regulation of DNA-templated transcription"/>
    <property type="evidence" value="ECO:0007669"/>
    <property type="project" value="InterPro"/>
</dbReference>